<protein>
    <recommendedName>
        <fullName evidence="7">Nucleolar pre-ribosomal-associated protein 1</fullName>
    </recommendedName>
</protein>
<proteinExistence type="predicted"/>
<comment type="caution">
    <text evidence="5">The sequence shown here is derived from an EMBL/GenBank/DDBJ whole genome shotgun (WGS) entry which is preliminary data.</text>
</comment>
<reference evidence="5" key="1">
    <citation type="submission" date="2022-07" db="EMBL/GenBank/DDBJ databases">
        <title>Phylogenomic reconstructions and comparative analyses of Kickxellomycotina fungi.</title>
        <authorList>
            <person name="Reynolds N.K."/>
            <person name="Stajich J.E."/>
            <person name="Barry K."/>
            <person name="Grigoriev I.V."/>
            <person name="Crous P."/>
            <person name="Smith M.E."/>
        </authorList>
    </citation>
    <scope>NUCLEOTIDE SEQUENCE</scope>
    <source>
        <strain evidence="5">CBS 109367</strain>
    </source>
</reference>
<dbReference type="InterPro" id="IPR021714">
    <property type="entry name" value="URB1_N"/>
</dbReference>
<dbReference type="Pfam" id="PF16201">
    <property type="entry name" value="NopRA1"/>
    <property type="match status" value="1"/>
</dbReference>
<dbReference type="PANTHER" id="PTHR13500:SF0">
    <property type="entry name" value="NUCLEOLAR PRE-RIBOSOMAL-ASSOCIATED PROTEIN 1"/>
    <property type="match status" value="1"/>
</dbReference>
<evidence type="ECO:0000256" key="2">
    <source>
        <dbReference type="SAM" id="MobiDB-lite"/>
    </source>
</evidence>
<dbReference type="OrthoDB" id="72892at2759"/>
<evidence type="ECO:0000313" key="6">
    <source>
        <dbReference type="Proteomes" id="UP001151516"/>
    </source>
</evidence>
<evidence type="ECO:0000259" key="4">
    <source>
        <dbReference type="Pfam" id="PF16201"/>
    </source>
</evidence>
<feature type="domain" description="URB1 C-terminal" evidence="4">
    <location>
        <begin position="1890"/>
        <end position="2068"/>
    </location>
</feature>
<keyword evidence="6" id="KW-1185">Reference proteome</keyword>
<feature type="non-terminal residue" evidence="5">
    <location>
        <position position="2143"/>
    </location>
</feature>
<organism evidence="5 6">
    <name type="scientific">Coemansia spiralis</name>
    <dbReference type="NCBI Taxonomy" id="417178"/>
    <lineage>
        <taxon>Eukaryota</taxon>
        <taxon>Fungi</taxon>
        <taxon>Fungi incertae sedis</taxon>
        <taxon>Zoopagomycota</taxon>
        <taxon>Kickxellomycotina</taxon>
        <taxon>Kickxellomycetes</taxon>
        <taxon>Kickxellales</taxon>
        <taxon>Kickxellaceae</taxon>
        <taxon>Coemansia</taxon>
    </lineage>
</organism>
<feature type="domain" description="URB1 N-terminal" evidence="3">
    <location>
        <begin position="115"/>
        <end position="474"/>
    </location>
</feature>
<keyword evidence="1" id="KW-0175">Coiled coil</keyword>
<dbReference type="EMBL" id="JANBTX010000107">
    <property type="protein sequence ID" value="KAJ2686473.1"/>
    <property type="molecule type" value="Genomic_DNA"/>
</dbReference>
<evidence type="ECO:0008006" key="7">
    <source>
        <dbReference type="Google" id="ProtNLM"/>
    </source>
</evidence>
<name>A0A9W8GKW1_9FUNG</name>
<dbReference type="GO" id="GO:0000463">
    <property type="term" value="P:maturation of LSU-rRNA from tricistronic rRNA transcript (SSU-rRNA, 5.8S rRNA, LSU-rRNA)"/>
    <property type="evidence" value="ECO:0007669"/>
    <property type="project" value="TreeGrafter"/>
</dbReference>
<dbReference type="InterPro" id="IPR039844">
    <property type="entry name" value="URB1"/>
</dbReference>
<dbReference type="GO" id="GO:0005730">
    <property type="term" value="C:nucleolus"/>
    <property type="evidence" value="ECO:0007669"/>
    <property type="project" value="TreeGrafter"/>
</dbReference>
<dbReference type="PANTHER" id="PTHR13500">
    <property type="entry name" value="NUCLEOLAR PRERIBOSOMAL-ASSOCIATED PROTEIN 1"/>
    <property type="match status" value="1"/>
</dbReference>
<evidence type="ECO:0000256" key="1">
    <source>
        <dbReference type="SAM" id="Coils"/>
    </source>
</evidence>
<dbReference type="Proteomes" id="UP001151516">
    <property type="component" value="Unassembled WGS sequence"/>
</dbReference>
<feature type="region of interest" description="Disordered" evidence="2">
    <location>
        <begin position="1"/>
        <end position="38"/>
    </location>
</feature>
<feature type="coiled-coil region" evidence="1">
    <location>
        <begin position="976"/>
        <end position="1003"/>
    </location>
</feature>
<dbReference type="InterPro" id="IPR032436">
    <property type="entry name" value="URB1_C"/>
</dbReference>
<gene>
    <name evidence="5" type="ORF">IWW39_003619</name>
</gene>
<evidence type="ECO:0000259" key="3">
    <source>
        <dbReference type="Pfam" id="PF11707"/>
    </source>
</evidence>
<sequence length="2143" mass="234372">MAKSKDVKEAKRRRADPVAQVDSGKDEEAVSVEDEKMESENYEKDVQISFKASEDIVRALSASNADLLIQGFTHLREHVKICNRSAESGSPEVQSLREACRRVVYEWAEQSREFEAIAAAWQFALSNSVPRLDGLIPSVVSGLLLVFDSPTTRKHGSQLIRLVLDGFMRAVYRAFNTPRSSTCASILQMLYQMVVFSQGEHADQIRHTFDWTQKSLSDLPMARSKVIGFSVRRLWIRYVLSFFSVERCKTFGQLFAARKVVSSLFHGVEKDTYQELHTLLDSVFTNVVLNEEITRADKARVFGVNLVGNLVKASQNLQDISPQLVGIASPALFVPGGAKSEEPLTTDSLSALVTRFLRGLMAFPGHGICFKQYGLYTPPRRLIGNADGAGAADEAEDDMQDVATFSKNSASTEMQDLCNSQILRILVVCINPSISRHMSSLAIDIMRASPELIAPFWRNYHCSFEPRLSLSYLRNTGFAIKVMSLPLPIPQESEARFSAPPRLNTLVEHITPYPLDPSLLDRGLGIGTAPLVRYRNLLLVDMALRKLGETRAWIRAEARAAGGSDANKWTQLDQRLLAVVKQRIPHCKNIVSIHQHLLSLAEQGGSQTSDDLREAECQHAVFSNALMRVMSGYQAHFGELVLEVHFEFGTLISGIYLPDVVSVGKRVTERIRNPMNAHTLLYLLHALNTTPSALVKWMTRVKSTDGDTPHTYMGVILMVYLFAVQAELRLAARSVAVSALQSTGLFDHELSGDEAKCWLDALSMMASPHAGRNTRLSFIADGGIAKGRGLVSFLEDAVLLSSKLPYKYADRIHASAPIDGDDDDRLPFSPLLSAVVEAAILKLAFGAKSQGSNWREASPKRISGEMQTTDMCAFVSEVVCRVSESRGMEVTRRLSRFVAMAAGLTLAPRIAKLDGDKNPQKVEDEKRYCAKIESAFVETTQGTVDYLLTAMAGVVATQKPVPIGGGVGGAVDMLLKRELVSACANIEDRLSELISQMATVLREHELSVEAITGWLLEQASVASGGERQAVCIATITWISAYHRTSLNGHSLWDMSAFVDLAPEILQIDDTSFLLSMFRHLLGSKSLVALVSDSLSVQRLLAHVLLANKGSLQFCRYAVQLVRCIASRTLGADDGQVSRALSFAFALVYEHLASMDDRAQSLEQYSSWLSLFMLNKGAGSQSVLDYNLSVLARRSAQTWIGPLAASKTWHSLLLRMESALSAPDTPARQMVYLLSLLCVASPAASENSRSELVRILAVFARVQHTQDVFCAAATAVFSLLQDSQSSGWAAVEHVQSAKAYFSSKVVGMWLSSLGSTDADSGEELLERAARLATGSTAAAKASADSQNLELARARLPILAQAYALDAAVGVTGGALGCLWQRAADKSSYARDQPRRELLAHIVSADDQLRVSACEWIGRMLEDAAELTGHRMHYLSGLVRAMAASCMSESEGGRIAWDGSCASQLLSSMCLKLGTCLFASSSRISARLNDMASNSDLLFVANAFIQGSEDAIAIGSLRRKLAKLMNEASLTVRATLLRSMVLRLASFPDQVDGGLDSFAALAGFVPLPLDSKELAGILASSMEHCMRSFKGIAGGVALDSAKKAVAASFHSIQSLCHSICLPFEQAEGLGAEELPKLVEQHPESVYRLLAFMTIATHSIVCAAGMQPSPELRWFSLLHRLLDCRLFGDRMRVSGTCDLLSLTISGLWDLAKPSLSRWSASLDDYLSLDQLECLMGAYGGTRSLHDMVLLRVIGDYEQTTRQSIQRVALAFGPTAASTYLKERISRTRYAIERDENDIGVVGEDTLSNALLAVDSGKLFRTVLNFPVNYSVADPVAQLLTALSDSEGRAKPGLDIYESSLVYEPQFMLAWVWTVVSARVQVDIRRLFECNAAGLALVALSSADPRTRKLAYYILDILYARVAEAKTLSGQRQYLLLLDALRNAIVDRSESEFPRIPLAITVFVATSLNVMMHPEHAMFAEVNQLLLRRPYLRLNDIPLLRAVLRSSGNARKQRTHVLRQVAQSARAFDLSLAAFQNADFVNITLVLASNPLGDVLTSRAALTLLFHLTSAENPKGLALYVSKHSSFVLAWIRQQVSLEVNSLVEASARAKLDSESAGSASSLLLIQPALAALGNLTALMRLVLRAI</sequence>
<accession>A0A9W8GKW1</accession>
<evidence type="ECO:0000313" key="5">
    <source>
        <dbReference type="EMBL" id="KAJ2686473.1"/>
    </source>
</evidence>
<dbReference type="GO" id="GO:0000466">
    <property type="term" value="P:maturation of 5.8S rRNA from tricistronic rRNA transcript (SSU-rRNA, 5.8S rRNA, LSU-rRNA)"/>
    <property type="evidence" value="ECO:0007669"/>
    <property type="project" value="TreeGrafter"/>
</dbReference>
<dbReference type="Pfam" id="PF11707">
    <property type="entry name" value="Npa1"/>
    <property type="match status" value="1"/>
</dbReference>